<reference evidence="3 4" key="1">
    <citation type="journal article" date="2010" name="J. Bacteriol.">
        <title>Genome sequence of the milbemycin-producing bacterium Streptomyces bingchenggensis.</title>
        <authorList>
            <person name="Wang X.J."/>
            <person name="Yan Y.J."/>
            <person name="Zhang B."/>
            <person name="An J."/>
            <person name="Wang J.J."/>
            <person name="Tian J."/>
            <person name="Jiang L."/>
            <person name="Chen Y.H."/>
            <person name="Huang S.X."/>
            <person name="Yin M."/>
            <person name="Zhang J."/>
            <person name="Gao A.L."/>
            <person name="Liu C.X."/>
            <person name="Zhu Z.X."/>
            <person name="Xiang W.S."/>
        </authorList>
    </citation>
    <scope>NUCLEOTIDE SEQUENCE [LARGE SCALE GENOMIC DNA]</scope>
    <source>
        <strain evidence="3 4">BCW-1</strain>
    </source>
</reference>
<evidence type="ECO:0000256" key="1">
    <source>
        <dbReference type="SAM" id="MobiDB-lite"/>
    </source>
</evidence>
<gene>
    <name evidence="3" type="ordered locus">SBI_07209</name>
</gene>
<name>D7C5E1_STRBB</name>
<proteinExistence type="predicted"/>
<evidence type="ECO:0000256" key="2">
    <source>
        <dbReference type="SAM" id="Phobius"/>
    </source>
</evidence>
<accession>D7C5E1</accession>
<protein>
    <submittedName>
        <fullName evidence="3">Uncharacterized protein</fullName>
    </submittedName>
</protein>
<dbReference type="EMBL" id="CP002047">
    <property type="protein sequence ID" value="ADI10329.1"/>
    <property type="molecule type" value="Genomic_DNA"/>
</dbReference>
<dbReference type="Proteomes" id="UP000000377">
    <property type="component" value="Chromosome"/>
</dbReference>
<dbReference type="STRING" id="749414.SBI_07209"/>
<feature type="transmembrane region" description="Helical" evidence="2">
    <location>
        <begin position="20"/>
        <end position="41"/>
    </location>
</feature>
<sequence>MRDRSGHGRRSHQGRYLVRALLIGCVLLTLGAVGWAAVAYATHDADSRPTQQKSAERQAGLAPDQHPNIGRYYIPGYARIQNGTAVLRYTIEGAGDSTVADFLRTYEIGGRPRTTGPTEITYTDRVDGARRTIVIAYDDPDTDPTKEDIPARITVTAGPPGGA</sequence>
<evidence type="ECO:0000313" key="4">
    <source>
        <dbReference type="Proteomes" id="UP000000377"/>
    </source>
</evidence>
<dbReference type="PATRIC" id="fig|749414.3.peg.7422"/>
<keyword evidence="2" id="KW-0812">Transmembrane</keyword>
<feature type="region of interest" description="Disordered" evidence="1">
    <location>
        <begin position="46"/>
        <end position="65"/>
    </location>
</feature>
<keyword evidence="2" id="KW-1133">Transmembrane helix</keyword>
<organism evidence="3 4">
    <name type="scientific">Streptomyces bingchenggensis (strain BCW-1)</name>
    <dbReference type="NCBI Taxonomy" id="749414"/>
    <lineage>
        <taxon>Bacteria</taxon>
        <taxon>Bacillati</taxon>
        <taxon>Actinomycetota</taxon>
        <taxon>Actinomycetes</taxon>
        <taxon>Kitasatosporales</taxon>
        <taxon>Streptomycetaceae</taxon>
        <taxon>Streptomyces</taxon>
    </lineage>
</organism>
<dbReference type="KEGG" id="sbh:SBI_07209"/>
<dbReference type="AlphaFoldDB" id="D7C5E1"/>
<dbReference type="HOGENOM" id="CLU_137979_0_0_11"/>
<keyword evidence="2" id="KW-0472">Membrane</keyword>
<evidence type="ECO:0000313" key="3">
    <source>
        <dbReference type="EMBL" id="ADI10329.1"/>
    </source>
</evidence>
<keyword evidence="4" id="KW-1185">Reference proteome</keyword>
<dbReference type="RefSeq" id="WP_014179779.1">
    <property type="nucleotide sequence ID" value="NC_016582.1"/>
</dbReference>
<dbReference type="eggNOG" id="ENOG5032EEY">
    <property type="taxonomic scope" value="Bacteria"/>
</dbReference>